<feature type="transmembrane region" description="Helical" evidence="2">
    <location>
        <begin position="73"/>
        <end position="98"/>
    </location>
</feature>
<organism evidence="3 4">
    <name type="scientific">Pristionchus mayeri</name>
    <dbReference type="NCBI Taxonomy" id="1317129"/>
    <lineage>
        <taxon>Eukaryota</taxon>
        <taxon>Metazoa</taxon>
        <taxon>Ecdysozoa</taxon>
        <taxon>Nematoda</taxon>
        <taxon>Chromadorea</taxon>
        <taxon>Rhabditida</taxon>
        <taxon>Rhabditina</taxon>
        <taxon>Diplogasteromorpha</taxon>
        <taxon>Diplogasteroidea</taxon>
        <taxon>Neodiplogasteridae</taxon>
        <taxon>Pristionchus</taxon>
    </lineage>
</organism>
<keyword evidence="2" id="KW-0472">Membrane</keyword>
<name>A0AAN5I331_9BILA</name>
<dbReference type="GO" id="GO:0016020">
    <property type="term" value="C:membrane"/>
    <property type="evidence" value="ECO:0007669"/>
    <property type="project" value="InterPro"/>
</dbReference>
<comment type="caution">
    <text evidence="3">The sequence shown here is derived from an EMBL/GenBank/DDBJ whole genome shotgun (WGS) entry which is preliminary data.</text>
</comment>
<feature type="non-terminal residue" evidence="3">
    <location>
        <position position="150"/>
    </location>
</feature>
<feature type="transmembrane region" description="Helical" evidence="2">
    <location>
        <begin position="40"/>
        <end position="61"/>
    </location>
</feature>
<proteinExistence type="inferred from homology"/>
<evidence type="ECO:0000313" key="4">
    <source>
        <dbReference type="Proteomes" id="UP001328107"/>
    </source>
</evidence>
<dbReference type="PANTHER" id="PTHR23128:SF132">
    <property type="entry name" value="SERPENTINE RECEPTOR, CLASS E (EPSILON)-RELATED"/>
    <property type="match status" value="1"/>
</dbReference>
<dbReference type="EMBL" id="BTRK01000004">
    <property type="protein sequence ID" value="GMR49695.1"/>
    <property type="molecule type" value="Genomic_DNA"/>
</dbReference>
<evidence type="ECO:0000256" key="1">
    <source>
        <dbReference type="ARBA" id="ARBA00006803"/>
    </source>
</evidence>
<evidence type="ECO:0000313" key="3">
    <source>
        <dbReference type="EMBL" id="GMR49695.1"/>
    </source>
</evidence>
<gene>
    <name evidence="3" type="ORF">PMAYCL1PPCAC_19890</name>
</gene>
<dbReference type="AlphaFoldDB" id="A0AAN5I331"/>
<keyword evidence="2" id="KW-0812">Transmembrane</keyword>
<sequence>TAVVIYKINKNRLKRLESTCDEYTLSIKYQLLENARAFKLLLHVSTFASITVVIGCAFLVLDIHFVESDVQFASMMGACFDAIISLGSLICLCIIVLFEKEWRSIIVSRLRLNKWVEISRDSPVVYLDPEESVSTHFAELEKCWNKTVAS</sequence>
<protein>
    <submittedName>
        <fullName evidence="3">Uncharacterized protein</fullName>
    </submittedName>
</protein>
<dbReference type="PANTHER" id="PTHR23128">
    <property type="entry name" value="SERPENTINE RECEPTOR, CLASS E (EPSILON)-RELATED"/>
    <property type="match status" value="1"/>
</dbReference>
<keyword evidence="4" id="KW-1185">Reference proteome</keyword>
<dbReference type="Pfam" id="PF03125">
    <property type="entry name" value="Sre"/>
    <property type="match status" value="1"/>
</dbReference>
<keyword evidence="2" id="KW-1133">Transmembrane helix</keyword>
<evidence type="ECO:0000256" key="2">
    <source>
        <dbReference type="SAM" id="Phobius"/>
    </source>
</evidence>
<dbReference type="Proteomes" id="UP001328107">
    <property type="component" value="Unassembled WGS sequence"/>
</dbReference>
<reference evidence="4" key="1">
    <citation type="submission" date="2022-10" db="EMBL/GenBank/DDBJ databases">
        <title>Genome assembly of Pristionchus species.</title>
        <authorList>
            <person name="Yoshida K."/>
            <person name="Sommer R.J."/>
        </authorList>
    </citation>
    <scope>NUCLEOTIDE SEQUENCE [LARGE SCALE GENOMIC DNA]</scope>
    <source>
        <strain evidence="4">RS5460</strain>
    </source>
</reference>
<feature type="non-terminal residue" evidence="3">
    <location>
        <position position="1"/>
    </location>
</feature>
<comment type="similarity">
    <text evidence="1">Belongs to the nematode receptor-like protein sre family.</text>
</comment>
<dbReference type="InterPro" id="IPR004151">
    <property type="entry name" value="7TM_GPCR_serpentine_rcpt_Sre"/>
</dbReference>
<accession>A0AAN5I331</accession>
<dbReference type="GO" id="GO:0007606">
    <property type="term" value="P:sensory perception of chemical stimulus"/>
    <property type="evidence" value="ECO:0007669"/>
    <property type="project" value="InterPro"/>
</dbReference>